<comment type="caution">
    <text evidence="8">The sequence shown here is derived from an EMBL/GenBank/DDBJ whole genome shotgun (WGS) entry which is preliminary data.</text>
</comment>
<dbReference type="GO" id="GO:0005576">
    <property type="term" value="C:extracellular region"/>
    <property type="evidence" value="ECO:0007669"/>
    <property type="project" value="UniProtKB-SubCell"/>
</dbReference>
<evidence type="ECO:0000256" key="5">
    <source>
        <dbReference type="ARBA" id="ARBA00022729"/>
    </source>
</evidence>
<dbReference type="GO" id="GO:0005975">
    <property type="term" value="P:carbohydrate metabolic process"/>
    <property type="evidence" value="ECO:0007669"/>
    <property type="project" value="InterPro"/>
</dbReference>
<evidence type="ECO:0000256" key="1">
    <source>
        <dbReference type="ARBA" id="ARBA00003236"/>
    </source>
</evidence>
<dbReference type="PANTHER" id="PTHR34216:SF3">
    <property type="entry name" value="POLY-BETA-1,6-N-ACETYL-D-GLUCOSAMINE N-DEACETYLASE"/>
    <property type="match status" value="1"/>
</dbReference>
<dbReference type="AlphaFoldDB" id="A0A917EF61"/>
<dbReference type="InterPro" id="IPR002509">
    <property type="entry name" value="NODB_dom"/>
</dbReference>
<dbReference type="InterPro" id="IPR051398">
    <property type="entry name" value="Polysacch_Deacetylase"/>
</dbReference>
<organism evidence="8 9">
    <name type="scientific">Primorskyibacter flagellatus</name>
    <dbReference type="NCBI Taxonomy" id="1387277"/>
    <lineage>
        <taxon>Bacteria</taxon>
        <taxon>Pseudomonadati</taxon>
        <taxon>Pseudomonadota</taxon>
        <taxon>Alphaproteobacteria</taxon>
        <taxon>Rhodobacterales</taxon>
        <taxon>Roseobacteraceae</taxon>
        <taxon>Primorskyibacter</taxon>
    </lineage>
</organism>
<keyword evidence="9" id="KW-1185">Reference proteome</keyword>
<name>A0A917EF61_9RHOB</name>
<evidence type="ECO:0000256" key="6">
    <source>
        <dbReference type="ARBA" id="ARBA00032976"/>
    </source>
</evidence>
<dbReference type="GO" id="GO:0016810">
    <property type="term" value="F:hydrolase activity, acting on carbon-nitrogen (but not peptide) bonds"/>
    <property type="evidence" value="ECO:0007669"/>
    <property type="project" value="InterPro"/>
</dbReference>
<comment type="function">
    <text evidence="1">Is involved in generating a small heat-stable compound (Nod), an acylated oligomer of N-acetylglucosamine, that stimulates mitosis in various plant protoplasts.</text>
</comment>
<dbReference type="SUPFAM" id="SSF88713">
    <property type="entry name" value="Glycoside hydrolase/deacetylase"/>
    <property type="match status" value="1"/>
</dbReference>
<gene>
    <name evidence="8" type="ORF">GCM10011360_21420</name>
</gene>
<dbReference type="CDD" id="cd10918">
    <property type="entry name" value="CE4_NodB_like_5s_6s"/>
    <property type="match status" value="1"/>
</dbReference>
<evidence type="ECO:0000256" key="2">
    <source>
        <dbReference type="ARBA" id="ARBA00004613"/>
    </source>
</evidence>
<dbReference type="Gene3D" id="3.20.20.370">
    <property type="entry name" value="Glycoside hydrolase/deacetylase"/>
    <property type="match status" value="1"/>
</dbReference>
<comment type="subcellular location">
    <subcellularLocation>
        <location evidence="2">Secreted</location>
    </subcellularLocation>
</comment>
<evidence type="ECO:0000256" key="3">
    <source>
        <dbReference type="ARBA" id="ARBA00010973"/>
    </source>
</evidence>
<accession>A0A917EF61</accession>
<dbReference type="PANTHER" id="PTHR34216">
    <property type="match status" value="1"/>
</dbReference>
<dbReference type="PROSITE" id="PS51677">
    <property type="entry name" value="NODB"/>
    <property type="match status" value="1"/>
</dbReference>
<reference evidence="9" key="1">
    <citation type="journal article" date="2019" name="Int. J. Syst. Evol. Microbiol.">
        <title>The Global Catalogue of Microorganisms (GCM) 10K type strain sequencing project: providing services to taxonomists for standard genome sequencing and annotation.</title>
        <authorList>
            <consortium name="The Broad Institute Genomics Platform"/>
            <consortium name="The Broad Institute Genome Sequencing Center for Infectious Disease"/>
            <person name="Wu L."/>
            <person name="Ma J."/>
        </authorList>
    </citation>
    <scope>NUCLEOTIDE SEQUENCE [LARGE SCALE GENOMIC DNA]</scope>
    <source>
        <strain evidence="9">CGMCC 1.12664</strain>
    </source>
</reference>
<comment type="similarity">
    <text evidence="3">Belongs to the polysaccharide deacetylase family.</text>
</comment>
<evidence type="ECO:0000313" key="8">
    <source>
        <dbReference type="EMBL" id="GGE33286.1"/>
    </source>
</evidence>
<evidence type="ECO:0000259" key="7">
    <source>
        <dbReference type="PROSITE" id="PS51677"/>
    </source>
</evidence>
<protein>
    <recommendedName>
        <fullName evidence="4">Chitooligosaccharide deacetylase</fullName>
    </recommendedName>
    <alternativeName>
        <fullName evidence="6">Nodulation protein B</fullName>
    </alternativeName>
</protein>
<keyword evidence="5" id="KW-0732">Signal</keyword>
<evidence type="ECO:0000256" key="4">
    <source>
        <dbReference type="ARBA" id="ARBA00020071"/>
    </source>
</evidence>
<dbReference type="Pfam" id="PF01522">
    <property type="entry name" value="Polysacc_deac_1"/>
    <property type="match status" value="1"/>
</dbReference>
<evidence type="ECO:0000313" key="9">
    <source>
        <dbReference type="Proteomes" id="UP000612855"/>
    </source>
</evidence>
<sequence length="255" mass="28395">MYHEVTDNPGETGFQRNGAIPYKHRVHHFLNDLEAIAAVHKRAVSVFEAAGTDQLSLLMTFDDGGISALHSAEMLNQRYWHGHFFVTTSMISTPGFLSEQQIVRLSRQGHTIGAHSHTHPGVFRNLAYSDKVDEWRQSTEILAEIVGSPVTTASVPGGDMDDDTIRSAAEAGIRYLFTSEPHYSPYVRHGVTVIGRACPKNRTPTTQVAAWANGRGFRRARAIRSAKGLVRIYGKPIYAAYIKHNERRFPDADKP</sequence>
<dbReference type="Proteomes" id="UP000612855">
    <property type="component" value="Unassembled WGS sequence"/>
</dbReference>
<dbReference type="InterPro" id="IPR011330">
    <property type="entry name" value="Glyco_hydro/deAcase_b/a-brl"/>
</dbReference>
<proteinExistence type="inferred from homology"/>
<feature type="domain" description="NodB homology" evidence="7">
    <location>
        <begin position="55"/>
        <end position="255"/>
    </location>
</feature>
<dbReference type="EMBL" id="BMFJ01000001">
    <property type="protein sequence ID" value="GGE33286.1"/>
    <property type="molecule type" value="Genomic_DNA"/>
</dbReference>